<dbReference type="PROSITE" id="PS51257">
    <property type="entry name" value="PROKAR_LIPOPROTEIN"/>
    <property type="match status" value="1"/>
</dbReference>
<dbReference type="Pfam" id="PF13149">
    <property type="entry name" value="Mfa_like_1"/>
    <property type="match status" value="1"/>
</dbReference>
<dbReference type="InterPro" id="IPR025049">
    <property type="entry name" value="Mfa-like_1"/>
</dbReference>
<dbReference type="Proteomes" id="UP001213309">
    <property type="component" value="Unassembled WGS sequence"/>
</dbReference>
<evidence type="ECO:0000313" key="3">
    <source>
        <dbReference type="Proteomes" id="UP001213309"/>
    </source>
</evidence>
<evidence type="ECO:0000256" key="1">
    <source>
        <dbReference type="SAM" id="SignalP"/>
    </source>
</evidence>
<dbReference type="InterPro" id="IPR042278">
    <property type="entry name" value="Mfa-like_1_N"/>
</dbReference>
<keyword evidence="1" id="KW-0732">Signal</keyword>
<accession>A0AAW6GV08</accession>
<organism evidence="2 3">
    <name type="scientific">Bacteroides uniformis</name>
    <dbReference type="NCBI Taxonomy" id="820"/>
    <lineage>
        <taxon>Bacteria</taxon>
        <taxon>Pseudomonadati</taxon>
        <taxon>Bacteroidota</taxon>
        <taxon>Bacteroidia</taxon>
        <taxon>Bacteroidales</taxon>
        <taxon>Bacteroidaceae</taxon>
        <taxon>Bacteroides</taxon>
    </lineage>
</organism>
<gene>
    <name evidence="2" type="ORF">POZ24_19030</name>
</gene>
<proteinExistence type="predicted"/>
<dbReference type="Gene3D" id="2.60.40.2630">
    <property type="match status" value="1"/>
</dbReference>
<dbReference type="RefSeq" id="WP_196072268.1">
    <property type="nucleotide sequence ID" value="NZ_JADPCT010000080.1"/>
</dbReference>
<dbReference type="EMBL" id="JAQNSG010000024">
    <property type="protein sequence ID" value="MDC1882085.1"/>
    <property type="molecule type" value="Genomic_DNA"/>
</dbReference>
<dbReference type="CDD" id="cd13120">
    <property type="entry name" value="BF2867_like_N"/>
    <property type="match status" value="1"/>
</dbReference>
<dbReference type="CDD" id="cd13121">
    <property type="entry name" value="BF2867_like_C"/>
    <property type="match status" value="1"/>
</dbReference>
<evidence type="ECO:0000313" key="2">
    <source>
        <dbReference type="EMBL" id="MDC1882085.1"/>
    </source>
</evidence>
<reference evidence="2" key="1">
    <citation type="submission" date="2022-10" db="EMBL/GenBank/DDBJ databases">
        <title>Human gut microbiome strain richness.</title>
        <authorList>
            <person name="Chen-Liaw A."/>
        </authorList>
    </citation>
    <scope>NUCLEOTIDE SEQUENCE</scope>
    <source>
        <strain evidence="2">1001713st2_A4_1001713B170214_170313</strain>
    </source>
</reference>
<feature type="signal peptide" evidence="1">
    <location>
        <begin position="1"/>
        <end position="20"/>
    </location>
</feature>
<dbReference type="Gene3D" id="2.60.40.2620">
    <property type="entry name" value="Fimbrillin-like"/>
    <property type="match status" value="1"/>
</dbReference>
<dbReference type="AlphaFoldDB" id="A0AAW6GV08"/>
<name>A0AAW6GV08_BACUN</name>
<comment type="caution">
    <text evidence="2">The sequence shown here is derived from an EMBL/GenBank/DDBJ whole genome shotgun (WGS) entry which is preliminary data.</text>
</comment>
<protein>
    <submittedName>
        <fullName evidence="2">Fimbrillin family protein</fullName>
    </submittedName>
</protein>
<sequence length="606" mass="63129">MKRKGILQTAFMLTAALLLAAACSQNDFDDGQGIPLPAGKYPMTFATTVEGVTATRATTDNTWAGNEEVAVWMGSGDPKKYTPAAGGTSVTLQAATGEKPFYWESTSNINVSAWYLGTGYAATLPTTWSVKATQSGDGYQQSDFLYAPAKSIAFNPQTGTDNSLTFYHQTAKVIINIRKEGILTDASKITSVIIGNNIALKGTYTAPTGNGTAGTWTPTTDGKGTITPKTLTNPNTVSFGSGSTAETALASYEALVIPQTVTTGENFIGITVDGTNYWYKAETGSNELKAGYVHTYNITVKGEKLEVTMNSSMSWGTGSSGSGSLPTIITLGSEAVNISDDAKYLLTGTGTGAVTINGSPTVTLQDVTLTASNSAPLLITGGTPTIIIKGTTKLEATADYCGGIELRGQQTNVIIEGDGKLEIKTKSEAAGIGSDRQSGRICGDIYIKDITAEITSSAGAGIGTAKEGSCGNIKIENAKIKITAGNWAAAIGIGHINYWSDSKCGNIEIIKSDLDLTVSSNDSYDQAVIGCTASQYGGGICGNVTITLMKNQTKDSFLNKLHVASANGKKIGQGYAAFKYVGNIGTITWKDADGNVIETEPAQSES</sequence>
<feature type="chain" id="PRO_5043689376" evidence="1">
    <location>
        <begin position="21"/>
        <end position="606"/>
    </location>
</feature>